<evidence type="ECO:0000256" key="3">
    <source>
        <dbReference type="ARBA" id="ARBA00023239"/>
    </source>
</evidence>
<comment type="cofactor">
    <cofactor evidence="1">
        <name>pyridoxal 5'-phosphate</name>
        <dbReference type="ChEBI" id="CHEBI:597326"/>
    </cofactor>
</comment>
<proteinExistence type="predicted"/>
<dbReference type="Pfam" id="PF00291">
    <property type="entry name" value="PALP"/>
    <property type="match status" value="1"/>
</dbReference>
<evidence type="ECO:0000313" key="5">
    <source>
        <dbReference type="EMBL" id="MFC6707253.1"/>
    </source>
</evidence>
<reference evidence="6" key="1">
    <citation type="journal article" date="2019" name="Int. J. Syst. Evol. Microbiol.">
        <title>The Global Catalogue of Microorganisms (GCM) 10K type strain sequencing project: providing services to taxonomists for standard genome sequencing and annotation.</title>
        <authorList>
            <consortium name="The Broad Institute Genomics Platform"/>
            <consortium name="The Broad Institute Genome Sequencing Center for Infectious Disease"/>
            <person name="Wu L."/>
            <person name="Ma J."/>
        </authorList>
    </citation>
    <scope>NUCLEOTIDE SEQUENCE [LARGE SCALE GENOMIC DNA]</scope>
    <source>
        <strain evidence="6">CCUG 58127</strain>
    </source>
</reference>
<gene>
    <name evidence="5" type="ORF">ACFQDH_18835</name>
</gene>
<dbReference type="InterPro" id="IPR036052">
    <property type="entry name" value="TrpB-like_PALP_sf"/>
</dbReference>
<dbReference type="InterPro" id="IPR001926">
    <property type="entry name" value="TrpB-like_PALP"/>
</dbReference>
<protein>
    <submittedName>
        <fullName evidence="5">Pyridoxal-phosphate dependent enzyme</fullName>
    </submittedName>
</protein>
<dbReference type="Gene3D" id="3.40.50.1100">
    <property type="match status" value="2"/>
</dbReference>
<evidence type="ECO:0000256" key="1">
    <source>
        <dbReference type="ARBA" id="ARBA00001933"/>
    </source>
</evidence>
<name>A0ABW2AKA7_9MICO</name>
<keyword evidence="6" id="KW-1185">Reference proteome</keyword>
<organism evidence="5 6">
    <name type="scientific">Flexivirga alba</name>
    <dbReference type="NCBI Taxonomy" id="702742"/>
    <lineage>
        <taxon>Bacteria</taxon>
        <taxon>Bacillati</taxon>
        <taxon>Actinomycetota</taxon>
        <taxon>Actinomycetes</taxon>
        <taxon>Micrococcales</taxon>
        <taxon>Dermacoccaceae</taxon>
        <taxon>Flexivirga</taxon>
    </lineage>
</organism>
<comment type="caution">
    <text evidence="5">The sequence shown here is derived from an EMBL/GenBank/DDBJ whole genome shotgun (WGS) entry which is preliminary data.</text>
</comment>
<keyword evidence="2" id="KW-0663">Pyridoxal phosphate</keyword>
<dbReference type="EMBL" id="JBHSWH010000001">
    <property type="protein sequence ID" value="MFC6707253.1"/>
    <property type="molecule type" value="Genomic_DNA"/>
</dbReference>
<dbReference type="PANTHER" id="PTHR48078:SF6">
    <property type="entry name" value="L-THREONINE DEHYDRATASE CATABOLIC TDCB"/>
    <property type="match status" value="1"/>
</dbReference>
<dbReference type="InterPro" id="IPR050147">
    <property type="entry name" value="Ser/Thr_Dehydratase"/>
</dbReference>
<evidence type="ECO:0000256" key="2">
    <source>
        <dbReference type="ARBA" id="ARBA00022898"/>
    </source>
</evidence>
<dbReference type="Proteomes" id="UP001596298">
    <property type="component" value="Unassembled WGS sequence"/>
</dbReference>
<keyword evidence="3" id="KW-0456">Lyase</keyword>
<accession>A0ABW2AKA7</accession>
<dbReference type="RefSeq" id="WP_382403923.1">
    <property type="nucleotide sequence ID" value="NZ_JBHSWH010000001.1"/>
</dbReference>
<dbReference type="SUPFAM" id="SSF53686">
    <property type="entry name" value="Tryptophan synthase beta subunit-like PLP-dependent enzymes"/>
    <property type="match status" value="1"/>
</dbReference>
<sequence>MSDDTLSDDSLPGIDDIRAAAERIRPHVRHTTTPRSAHLSVVTGGEVHLKLEIEQPTGSFKVRGACNAILAARERGDLPGITTASTGNHARAVAYMGRQFDVPVTAFVAASLPAYRVRALEELGATVDVSSQDQSEAIEDARRLATDRGFAFVPPFDHPDVISGQGTIGLELCEDLADLDAVVVPVSGGGLISGIGLAIKAIRPEALVIGVCAERAGAMLRSLDAGHPVPVPEVETIATSLLGDLGADNRYTFRVASRVVDEISSVSEQQLQDALDALAAEDGLVVEGAAAAAAAFLRATASRWRGKRVALIITGDSIASAEVPK</sequence>
<dbReference type="PANTHER" id="PTHR48078">
    <property type="entry name" value="THREONINE DEHYDRATASE, MITOCHONDRIAL-RELATED"/>
    <property type="match status" value="1"/>
</dbReference>
<feature type="domain" description="Tryptophan synthase beta chain-like PALP" evidence="4">
    <location>
        <begin position="25"/>
        <end position="315"/>
    </location>
</feature>
<evidence type="ECO:0000259" key="4">
    <source>
        <dbReference type="Pfam" id="PF00291"/>
    </source>
</evidence>
<evidence type="ECO:0000313" key="6">
    <source>
        <dbReference type="Proteomes" id="UP001596298"/>
    </source>
</evidence>